<gene>
    <name evidence="1" type="ORF">VTL71DRAFT_7969</name>
</gene>
<organism evidence="1 2">
    <name type="scientific">Oculimacula yallundae</name>
    <dbReference type="NCBI Taxonomy" id="86028"/>
    <lineage>
        <taxon>Eukaryota</taxon>
        <taxon>Fungi</taxon>
        <taxon>Dikarya</taxon>
        <taxon>Ascomycota</taxon>
        <taxon>Pezizomycotina</taxon>
        <taxon>Leotiomycetes</taxon>
        <taxon>Helotiales</taxon>
        <taxon>Ploettnerulaceae</taxon>
        <taxon>Oculimacula</taxon>
    </lineage>
</organism>
<accession>A0ABR4CYI5</accession>
<dbReference type="Proteomes" id="UP001595075">
    <property type="component" value="Unassembled WGS sequence"/>
</dbReference>
<dbReference type="EMBL" id="JAZHXI010000002">
    <property type="protein sequence ID" value="KAL2074191.1"/>
    <property type="molecule type" value="Genomic_DNA"/>
</dbReference>
<reference evidence="1 2" key="1">
    <citation type="journal article" date="2024" name="Commun. Biol.">
        <title>Comparative genomic analysis of thermophilic fungi reveals convergent evolutionary adaptations and gene losses.</title>
        <authorList>
            <person name="Steindorff A.S."/>
            <person name="Aguilar-Pontes M.V."/>
            <person name="Robinson A.J."/>
            <person name="Andreopoulos B."/>
            <person name="LaButti K."/>
            <person name="Kuo A."/>
            <person name="Mondo S."/>
            <person name="Riley R."/>
            <person name="Otillar R."/>
            <person name="Haridas S."/>
            <person name="Lipzen A."/>
            <person name="Grimwood J."/>
            <person name="Schmutz J."/>
            <person name="Clum A."/>
            <person name="Reid I.D."/>
            <person name="Moisan M.C."/>
            <person name="Butler G."/>
            <person name="Nguyen T.T.M."/>
            <person name="Dewar K."/>
            <person name="Conant G."/>
            <person name="Drula E."/>
            <person name="Henrissat B."/>
            <person name="Hansel C."/>
            <person name="Singer S."/>
            <person name="Hutchinson M.I."/>
            <person name="de Vries R.P."/>
            <person name="Natvig D.O."/>
            <person name="Powell A.J."/>
            <person name="Tsang A."/>
            <person name="Grigoriev I.V."/>
        </authorList>
    </citation>
    <scope>NUCLEOTIDE SEQUENCE [LARGE SCALE GENOMIC DNA]</scope>
    <source>
        <strain evidence="1 2">CBS 494.80</strain>
    </source>
</reference>
<name>A0ABR4CYI5_9HELO</name>
<evidence type="ECO:0000313" key="2">
    <source>
        <dbReference type="Proteomes" id="UP001595075"/>
    </source>
</evidence>
<keyword evidence="2" id="KW-1185">Reference proteome</keyword>
<sequence>MHLEINIRKLLHDKPSTLQFRNRPDLGLYCQSRASQAGNYLDRRYSPHTFSLSRISICPSSIPFDRTYPQPRYRSFPAWVYSLVHPDITPESAIDLAVVSIFGPYSW</sequence>
<protein>
    <submittedName>
        <fullName evidence="1">Uncharacterized protein</fullName>
    </submittedName>
</protein>
<proteinExistence type="predicted"/>
<evidence type="ECO:0000313" key="1">
    <source>
        <dbReference type="EMBL" id="KAL2074191.1"/>
    </source>
</evidence>
<comment type="caution">
    <text evidence="1">The sequence shown here is derived from an EMBL/GenBank/DDBJ whole genome shotgun (WGS) entry which is preliminary data.</text>
</comment>